<keyword evidence="2" id="KW-0238">DNA-binding</keyword>
<reference evidence="5 6" key="1">
    <citation type="submission" date="2019-09" db="EMBL/GenBank/DDBJ databases">
        <title>Phylogeny of genus Pseudoclavibacter and closely related genus.</title>
        <authorList>
            <person name="Li Y."/>
        </authorList>
    </citation>
    <scope>NUCLEOTIDE SEQUENCE [LARGE SCALE GENOMIC DNA]</scope>
    <source>
        <strain evidence="5 6">DSM 23821</strain>
    </source>
</reference>
<keyword evidence="6" id="KW-1185">Reference proteome</keyword>
<dbReference type="AlphaFoldDB" id="A0A7J5BR35"/>
<evidence type="ECO:0000256" key="2">
    <source>
        <dbReference type="ARBA" id="ARBA00023125"/>
    </source>
</evidence>
<dbReference type="EMBL" id="WBJZ01000011">
    <property type="protein sequence ID" value="KAB1656772.1"/>
    <property type="molecule type" value="Genomic_DNA"/>
</dbReference>
<dbReference type="Proteomes" id="UP000467240">
    <property type="component" value="Unassembled WGS sequence"/>
</dbReference>
<protein>
    <submittedName>
        <fullName evidence="5">GntR family transcriptional regulator</fullName>
    </submittedName>
</protein>
<accession>A0A7J5BR35</accession>
<dbReference type="Pfam" id="PF00392">
    <property type="entry name" value="GntR"/>
    <property type="match status" value="1"/>
</dbReference>
<sequence>MLDETKPLFVQIAEQIENGVLDGTYPEGDGVPSTNELAQFLRVNPATAGKGLNLLVDRGVLHKRRGIGMFVSDGARERLVVDRTETFASEFVAPMLREAQKLGIDRAALTALIERESK</sequence>
<dbReference type="InterPro" id="IPR036388">
    <property type="entry name" value="WH-like_DNA-bd_sf"/>
</dbReference>
<dbReference type="CDD" id="cd07377">
    <property type="entry name" value="WHTH_GntR"/>
    <property type="match status" value="1"/>
</dbReference>
<gene>
    <name evidence="5" type="ORF">F8O01_10010</name>
</gene>
<evidence type="ECO:0000313" key="6">
    <source>
        <dbReference type="Proteomes" id="UP000467240"/>
    </source>
</evidence>
<dbReference type="Gene3D" id="1.10.10.10">
    <property type="entry name" value="Winged helix-like DNA-binding domain superfamily/Winged helix DNA-binding domain"/>
    <property type="match status" value="1"/>
</dbReference>
<evidence type="ECO:0000256" key="1">
    <source>
        <dbReference type="ARBA" id="ARBA00023015"/>
    </source>
</evidence>
<evidence type="ECO:0000259" key="4">
    <source>
        <dbReference type="PROSITE" id="PS50949"/>
    </source>
</evidence>
<organism evidence="5 6">
    <name type="scientific">Pseudoclavibacter chungangensis</name>
    <dbReference type="NCBI Taxonomy" id="587635"/>
    <lineage>
        <taxon>Bacteria</taxon>
        <taxon>Bacillati</taxon>
        <taxon>Actinomycetota</taxon>
        <taxon>Actinomycetes</taxon>
        <taxon>Micrococcales</taxon>
        <taxon>Microbacteriaceae</taxon>
        <taxon>Pseudoclavibacter</taxon>
    </lineage>
</organism>
<dbReference type="SMART" id="SM00345">
    <property type="entry name" value="HTH_GNTR"/>
    <property type="match status" value="1"/>
</dbReference>
<evidence type="ECO:0000313" key="5">
    <source>
        <dbReference type="EMBL" id="KAB1656772.1"/>
    </source>
</evidence>
<dbReference type="RefSeq" id="WP_158040785.1">
    <property type="nucleotide sequence ID" value="NZ_JACCFV010000001.1"/>
</dbReference>
<name>A0A7J5BR35_9MICO</name>
<dbReference type="PANTHER" id="PTHR38445:SF10">
    <property type="entry name" value="GNTR-FAMILY TRANSCRIPTIONAL REGULATOR"/>
    <property type="match status" value="1"/>
</dbReference>
<keyword evidence="3" id="KW-0804">Transcription</keyword>
<dbReference type="InterPro" id="IPR036390">
    <property type="entry name" value="WH_DNA-bd_sf"/>
</dbReference>
<keyword evidence="1" id="KW-0805">Transcription regulation</keyword>
<dbReference type="SUPFAM" id="SSF46785">
    <property type="entry name" value="Winged helix' DNA-binding domain"/>
    <property type="match status" value="1"/>
</dbReference>
<dbReference type="InterPro" id="IPR000524">
    <property type="entry name" value="Tscrpt_reg_HTH_GntR"/>
</dbReference>
<dbReference type="PANTHER" id="PTHR38445">
    <property type="entry name" value="HTH-TYPE TRANSCRIPTIONAL REPRESSOR YTRA"/>
    <property type="match status" value="1"/>
</dbReference>
<dbReference type="GO" id="GO:0003677">
    <property type="term" value="F:DNA binding"/>
    <property type="evidence" value="ECO:0007669"/>
    <property type="project" value="UniProtKB-KW"/>
</dbReference>
<comment type="caution">
    <text evidence="5">The sequence shown here is derived from an EMBL/GenBank/DDBJ whole genome shotgun (WGS) entry which is preliminary data.</text>
</comment>
<proteinExistence type="predicted"/>
<dbReference type="PROSITE" id="PS50949">
    <property type="entry name" value="HTH_GNTR"/>
    <property type="match status" value="1"/>
</dbReference>
<evidence type="ECO:0000256" key="3">
    <source>
        <dbReference type="ARBA" id="ARBA00023163"/>
    </source>
</evidence>
<feature type="domain" description="HTH gntR-type" evidence="4">
    <location>
        <begin position="6"/>
        <end position="74"/>
    </location>
</feature>
<dbReference type="GO" id="GO:0003700">
    <property type="term" value="F:DNA-binding transcription factor activity"/>
    <property type="evidence" value="ECO:0007669"/>
    <property type="project" value="InterPro"/>
</dbReference>
<dbReference type="OrthoDB" id="162505at2"/>